<feature type="transmembrane region" description="Helical" evidence="6">
    <location>
        <begin position="204"/>
        <end position="226"/>
    </location>
</feature>
<keyword evidence="2" id="KW-1003">Cell membrane</keyword>
<proteinExistence type="predicted"/>
<evidence type="ECO:0000256" key="5">
    <source>
        <dbReference type="ARBA" id="ARBA00023136"/>
    </source>
</evidence>
<feature type="transmembrane region" description="Helical" evidence="6">
    <location>
        <begin position="166"/>
        <end position="183"/>
    </location>
</feature>
<dbReference type="Proteomes" id="UP000302163">
    <property type="component" value="Chromosome"/>
</dbReference>
<feature type="transmembrane region" description="Helical" evidence="6">
    <location>
        <begin position="14"/>
        <end position="31"/>
    </location>
</feature>
<evidence type="ECO:0000256" key="6">
    <source>
        <dbReference type="SAM" id="Phobius"/>
    </source>
</evidence>
<organism evidence="7 8">
    <name type="scientific">Jejubacter calystegiae</name>
    <dbReference type="NCBI Taxonomy" id="2579935"/>
    <lineage>
        <taxon>Bacteria</taxon>
        <taxon>Pseudomonadati</taxon>
        <taxon>Pseudomonadota</taxon>
        <taxon>Gammaproteobacteria</taxon>
        <taxon>Enterobacterales</taxon>
        <taxon>Enterobacteriaceae</taxon>
        <taxon>Jejubacter</taxon>
    </lineage>
</organism>
<comment type="subcellular location">
    <subcellularLocation>
        <location evidence="1">Cell membrane</location>
        <topology evidence="1">Multi-pass membrane protein</topology>
    </subcellularLocation>
</comment>
<dbReference type="KEGG" id="izh:FEM41_13850"/>
<keyword evidence="4 6" id="KW-1133">Transmembrane helix</keyword>
<feature type="transmembrane region" description="Helical" evidence="6">
    <location>
        <begin position="286"/>
        <end position="303"/>
    </location>
</feature>
<evidence type="ECO:0000256" key="4">
    <source>
        <dbReference type="ARBA" id="ARBA00022989"/>
    </source>
</evidence>
<evidence type="ECO:0000313" key="8">
    <source>
        <dbReference type="Proteomes" id="UP000302163"/>
    </source>
</evidence>
<evidence type="ECO:0000256" key="3">
    <source>
        <dbReference type="ARBA" id="ARBA00022692"/>
    </source>
</evidence>
<evidence type="ECO:0000313" key="7">
    <source>
        <dbReference type="EMBL" id="QCT20646.1"/>
    </source>
</evidence>
<keyword evidence="5 6" id="KW-0472">Membrane</keyword>
<evidence type="ECO:0000256" key="2">
    <source>
        <dbReference type="ARBA" id="ARBA00022475"/>
    </source>
</evidence>
<dbReference type="InterPro" id="IPR022791">
    <property type="entry name" value="L-PG_synthase/AglD"/>
</dbReference>
<name>A0A4P8YKY2_9ENTR</name>
<dbReference type="AlphaFoldDB" id="A0A4P8YKY2"/>
<sequence length="314" mass="34529">MAATHPHWRRVTRLLNWLFVLGVLTLIVFWARQVDWPEVWRAFLQLPPSTLLFAAGLAAFSYLLYGGYDLLARAWCGHSLGAGKVISIAAICYAFNLTLSTWVGGIAMRYRLYSRPGLSGSTIAAIFSLSLTTNWLGYLLLGGLLFSLGAVPLPAHWYITPRTLQLLGALLLALVTGWLWCCARLKRRRFTLRGLTLALPDGKFALAQLLLSSANWMTMAAIIWVLMGDRPAYLLVLGVLLVSSIAGVIVHIPAGIGVLEGVFIALLAGSHVNQGTLLAALLTWRLLYFFIPLLLATLGYLWMEGRARPESPAR</sequence>
<dbReference type="EMBL" id="CP040428">
    <property type="protein sequence ID" value="QCT20646.1"/>
    <property type="molecule type" value="Genomic_DNA"/>
</dbReference>
<keyword evidence="3 6" id="KW-0812">Transmembrane</keyword>
<reference evidence="7 8" key="1">
    <citation type="submission" date="2019-05" db="EMBL/GenBank/DDBJ databases">
        <title>Complete genome sequence of Izhakiella calystegiae KSNA2, an endophyte isolated from beach morning glory (Calystegia soldanella).</title>
        <authorList>
            <person name="Jiang L."/>
            <person name="Jeong J.C."/>
            <person name="Kim C.Y."/>
            <person name="Kim D.H."/>
            <person name="Kim S.W."/>
            <person name="Lee j."/>
        </authorList>
    </citation>
    <scope>NUCLEOTIDE SEQUENCE [LARGE SCALE GENOMIC DNA]</scope>
    <source>
        <strain evidence="7 8">KSNA2</strain>
    </source>
</reference>
<dbReference type="GO" id="GO:0005886">
    <property type="term" value="C:plasma membrane"/>
    <property type="evidence" value="ECO:0007669"/>
    <property type="project" value="UniProtKB-SubCell"/>
</dbReference>
<dbReference type="Pfam" id="PF03706">
    <property type="entry name" value="LPG_synthase_TM"/>
    <property type="match status" value="1"/>
</dbReference>
<keyword evidence="8" id="KW-1185">Reference proteome</keyword>
<evidence type="ECO:0000256" key="1">
    <source>
        <dbReference type="ARBA" id="ARBA00004651"/>
    </source>
</evidence>
<protein>
    <submittedName>
        <fullName evidence="7">UPF0104 family protein</fullName>
    </submittedName>
</protein>
<feature type="transmembrane region" description="Helical" evidence="6">
    <location>
        <begin position="85"/>
        <end position="110"/>
    </location>
</feature>
<accession>A0A4P8YKY2</accession>
<feature type="transmembrane region" description="Helical" evidence="6">
    <location>
        <begin position="43"/>
        <end position="65"/>
    </location>
</feature>
<dbReference type="OrthoDB" id="5998304at2"/>
<gene>
    <name evidence="7" type="ORF">FEM41_13850</name>
</gene>
<dbReference type="RefSeq" id="WP_138096520.1">
    <property type="nucleotide sequence ID" value="NZ_CP040428.1"/>
</dbReference>